<evidence type="ECO:0000256" key="3">
    <source>
        <dbReference type="ARBA" id="ARBA00023004"/>
    </source>
</evidence>
<protein>
    <recommendedName>
        <fullName evidence="9">Unspecific monooxygenase</fullName>
    </recommendedName>
</protein>
<keyword evidence="5 6" id="KW-0349">Heme</keyword>
<dbReference type="GO" id="GO:0006082">
    <property type="term" value="P:organic acid metabolic process"/>
    <property type="evidence" value="ECO:0007669"/>
    <property type="project" value="TreeGrafter"/>
</dbReference>
<dbReference type="Proteomes" id="UP000494206">
    <property type="component" value="Unassembled WGS sequence"/>
</dbReference>
<dbReference type="InterPro" id="IPR036396">
    <property type="entry name" value="Cyt_P450_sf"/>
</dbReference>
<proteinExistence type="inferred from homology"/>
<name>A0A8S1EYK2_9PELO</name>
<evidence type="ECO:0000313" key="8">
    <source>
        <dbReference type="Proteomes" id="UP000494206"/>
    </source>
</evidence>
<dbReference type="InterPro" id="IPR017972">
    <property type="entry name" value="Cyt_P450_CS"/>
</dbReference>
<evidence type="ECO:0000256" key="6">
    <source>
        <dbReference type="RuleBase" id="RU000461"/>
    </source>
</evidence>
<keyword evidence="4 6" id="KW-0503">Monooxygenase</keyword>
<dbReference type="PROSITE" id="PS00086">
    <property type="entry name" value="CYTOCHROME_P450"/>
    <property type="match status" value="1"/>
</dbReference>
<accession>A0A8S1EYK2</accession>
<evidence type="ECO:0000256" key="4">
    <source>
        <dbReference type="ARBA" id="ARBA00023033"/>
    </source>
</evidence>
<evidence type="ECO:0000256" key="1">
    <source>
        <dbReference type="ARBA" id="ARBA00010617"/>
    </source>
</evidence>
<dbReference type="SUPFAM" id="SSF48264">
    <property type="entry name" value="Cytochrome P450"/>
    <property type="match status" value="1"/>
</dbReference>
<dbReference type="InterPro" id="IPR002401">
    <property type="entry name" value="Cyt_P450_E_grp-I"/>
</dbReference>
<evidence type="ECO:0008006" key="9">
    <source>
        <dbReference type="Google" id="ProtNLM"/>
    </source>
</evidence>
<keyword evidence="3 5" id="KW-0408">Iron</keyword>
<evidence type="ECO:0000256" key="2">
    <source>
        <dbReference type="ARBA" id="ARBA00022723"/>
    </source>
</evidence>
<gene>
    <name evidence="7" type="ORF">CBOVIS_LOCUS8518</name>
</gene>
<dbReference type="GO" id="GO:0016712">
    <property type="term" value="F:oxidoreductase activity, acting on paired donors, with incorporation or reduction of molecular oxygen, reduced flavin or flavoprotein as one donor, and incorporation of one atom of oxygen"/>
    <property type="evidence" value="ECO:0007669"/>
    <property type="project" value="TreeGrafter"/>
</dbReference>
<evidence type="ECO:0000256" key="5">
    <source>
        <dbReference type="PIRSR" id="PIRSR602401-1"/>
    </source>
</evidence>
<dbReference type="EMBL" id="CADEPM010000005">
    <property type="protein sequence ID" value="CAB3406444.1"/>
    <property type="molecule type" value="Genomic_DNA"/>
</dbReference>
<comment type="similarity">
    <text evidence="1 6">Belongs to the cytochrome P450 family.</text>
</comment>
<dbReference type="AlphaFoldDB" id="A0A8S1EYK2"/>
<keyword evidence="8" id="KW-1185">Reference proteome</keyword>
<dbReference type="PRINTS" id="PR00385">
    <property type="entry name" value="P450"/>
</dbReference>
<dbReference type="Gene3D" id="1.10.630.10">
    <property type="entry name" value="Cytochrome P450"/>
    <property type="match status" value="1"/>
</dbReference>
<comment type="cofactor">
    <cofactor evidence="5">
        <name>heme</name>
        <dbReference type="ChEBI" id="CHEBI:30413"/>
    </cofactor>
</comment>
<dbReference type="GO" id="GO:0006805">
    <property type="term" value="P:xenobiotic metabolic process"/>
    <property type="evidence" value="ECO:0007669"/>
    <property type="project" value="TreeGrafter"/>
</dbReference>
<dbReference type="PANTHER" id="PTHR24300">
    <property type="entry name" value="CYTOCHROME P450 508A4-RELATED"/>
    <property type="match status" value="1"/>
</dbReference>
<dbReference type="InterPro" id="IPR001128">
    <property type="entry name" value="Cyt_P450"/>
</dbReference>
<organism evidence="7 8">
    <name type="scientific">Caenorhabditis bovis</name>
    <dbReference type="NCBI Taxonomy" id="2654633"/>
    <lineage>
        <taxon>Eukaryota</taxon>
        <taxon>Metazoa</taxon>
        <taxon>Ecdysozoa</taxon>
        <taxon>Nematoda</taxon>
        <taxon>Chromadorea</taxon>
        <taxon>Rhabditida</taxon>
        <taxon>Rhabditina</taxon>
        <taxon>Rhabditomorpha</taxon>
        <taxon>Rhabditoidea</taxon>
        <taxon>Rhabditidae</taxon>
        <taxon>Peloderinae</taxon>
        <taxon>Caenorhabditis</taxon>
    </lineage>
</organism>
<dbReference type="GO" id="GO:0020037">
    <property type="term" value="F:heme binding"/>
    <property type="evidence" value="ECO:0007669"/>
    <property type="project" value="InterPro"/>
</dbReference>
<keyword evidence="6" id="KW-0560">Oxidoreductase</keyword>
<keyword evidence="2 5" id="KW-0479">Metal-binding</keyword>
<dbReference type="PRINTS" id="PR00463">
    <property type="entry name" value="EP450I"/>
</dbReference>
<dbReference type="InterPro" id="IPR050182">
    <property type="entry name" value="Cytochrome_P450_fam2"/>
</dbReference>
<dbReference type="Pfam" id="PF00067">
    <property type="entry name" value="p450"/>
    <property type="match status" value="1"/>
</dbReference>
<dbReference type="OrthoDB" id="2789670at2759"/>
<dbReference type="PANTHER" id="PTHR24300:SF369">
    <property type="entry name" value="CYTOCHROME P450 FAMILY"/>
    <property type="match status" value="1"/>
</dbReference>
<dbReference type="GO" id="GO:0005737">
    <property type="term" value="C:cytoplasm"/>
    <property type="evidence" value="ECO:0007669"/>
    <property type="project" value="TreeGrafter"/>
</dbReference>
<reference evidence="7 8" key="1">
    <citation type="submission" date="2020-04" db="EMBL/GenBank/DDBJ databases">
        <authorList>
            <person name="Laetsch R D."/>
            <person name="Stevens L."/>
            <person name="Kumar S."/>
            <person name="Blaxter L. M."/>
        </authorList>
    </citation>
    <scope>NUCLEOTIDE SEQUENCE [LARGE SCALE GENOMIC DNA]</scope>
</reference>
<feature type="binding site" description="axial binding residue" evidence="5">
    <location>
        <position position="137"/>
    </location>
    <ligand>
        <name>heme</name>
        <dbReference type="ChEBI" id="CHEBI:30413"/>
    </ligand>
    <ligandPart>
        <name>Fe</name>
        <dbReference type="ChEBI" id="CHEBI:18248"/>
    </ligandPart>
</feature>
<evidence type="ECO:0000313" key="7">
    <source>
        <dbReference type="EMBL" id="CAB3406444.1"/>
    </source>
</evidence>
<sequence>METTSNTLYWSVLYCLTTPRVVENINKELKEKVNGDRIITMADKNDLVYINATINEVQRLANLLPLNVSHATTEDVEINGLRIPKDTIIVPQISCVLYDEKIFPDPHSFNPSRFIGDDGKLLKVEELVPFSIGKRQCLGEGLARMELFLFFANLFNQFEVYMHL</sequence>
<comment type="caution">
    <text evidence="7">The sequence shown here is derived from an EMBL/GenBank/DDBJ whole genome shotgun (WGS) entry which is preliminary data.</text>
</comment>
<dbReference type="GO" id="GO:0005506">
    <property type="term" value="F:iron ion binding"/>
    <property type="evidence" value="ECO:0007669"/>
    <property type="project" value="InterPro"/>
</dbReference>